<evidence type="ECO:0000313" key="2">
    <source>
        <dbReference type="Proteomes" id="UP000326678"/>
    </source>
</evidence>
<dbReference type="Proteomes" id="UP000326678">
    <property type="component" value="Chromosome Gxm1"/>
</dbReference>
<sequence>MARNQAWNNPAGVSSFFGAIQAKPNRIVFNTTATNQGLTELIKDDISN</sequence>
<name>A0A5P8W6Z0_9NOSO</name>
<dbReference type="KEGG" id="nsh:GXM_05508"/>
<gene>
    <name evidence="1" type="ORF">GXM_05508</name>
</gene>
<reference evidence="1 2" key="1">
    <citation type="submission" date="2019-10" db="EMBL/GenBank/DDBJ databases">
        <title>Genomic and transcriptomic insights into the perfect genentic adaptation of a filamentous nitrogen-fixing cyanobacterium to rice fields.</title>
        <authorList>
            <person name="Chen Z."/>
        </authorList>
    </citation>
    <scope>NUCLEOTIDE SEQUENCE [LARGE SCALE GENOMIC DNA]</scope>
    <source>
        <strain evidence="1">CCNUC1</strain>
    </source>
</reference>
<accession>A0A5P8W6Z0</accession>
<evidence type="ECO:0000313" key="1">
    <source>
        <dbReference type="EMBL" id="QFS48016.1"/>
    </source>
</evidence>
<dbReference type="EMBL" id="CP045226">
    <property type="protein sequence ID" value="QFS48016.1"/>
    <property type="molecule type" value="Genomic_DNA"/>
</dbReference>
<dbReference type="AlphaFoldDB" id="A0A5P8W6Z0"/>
<organism evidence="1 2">
    <name type="scientific">Nostoc sphaeroides CCNUC1</name>
    <dbReference type="NCBI Taxonomy" id="2653204"/>
    <lineage>
        <taxon>Bacteria</taxon>
        <taxon>Bacillati</taxon>
        <taxon>Cyanobacteriota</taxon>
        <taxon>Cyanophyceae</taxon>
        <taxon>Nostocales</taxon>
        <taxon>Nostocaceae</taxon>
        <taxon>Nostoc</taxon>
    </lineage>
</organism>
<protein>
    <submittedName>
        <fullName evidence="1">Uncharacterized protein</fullName>
    </submittedName>
</protein>
<proteinExistence type="predicted"/>
<keyword evidence="2" id="KW-1185">Reference proteome</keyword>